<evidence type="ECO:0000313" key="2">
    <source>
        <dbReference type="Proteomes" id="UP000028667"/>
    </source>
</evidence>
<reference evidence="1 2" key="1">
    <citation type="journal article" date="2014" name="Virology">
        <title>Genome of brown tide virus (AaV), the little giant of the Megaviridae, elucidates NCLDV genome expansion and host-virus coevolution.</title>
        <authorList>
            <person name="Moniruzzaman M."/>
            <person name="LeCleir G.R."/>
            <person name="Brown C.M."/>
            <person name="Gobler C.J."/>
            <person name="Bidle K.D."/>
            <person name="Wilson W.H."/>
            <person name="Wilhelm S.W."/>
        </authorList>
    </citation>
    <scope>NUCLEOTIDE SEQUENCE [LARGE SCALE GENOMIC DNA]</scope>
    <source>
        <strain evidence="1">BtV-01</strain>
    </source>
</reference>
<dbReference type="RefSeq" id="YP_009052439.1">
    <property type="nucleotide sequence ID" value="NC_024697.1"/>
</dbReference>
<dbReference type="Proteomes" id="UP000028667">
    <property type="component" value="Segment"/>
</dbReference>
<dbReference type="GeneID" id="20041466"/>
<keyword evidence="2" id="KW-1185">Reference proteome</keyword>
<sequence length="186" mass="21963">MTKFKVNNESKIAKTQSVEKSKYLLDNLIAETGEVLKHLLESKKFVITKDKKHSRTEILVTNLAYLKCILKEKHESPEVDVLNPNLEKIKLCDTHIEACKIAGEIRDVWINQTENTMFFNVLNGKEVLYLMHVNDIFDNMDKDIDWHINLTSLQMKFVKANSEQFKKLFNRNLSRYYFEWNFIGFI</sequence>
<accession>A0A076FFF6</accession>
<evidence type="ECO:0000313" key="1">
    <source>
        <dbReference type="EMBL" id="AII16974.1"/>
    </source>
</evidence>
<name>A0A076FFF6_9VIRU</name>
<proteinExistence type="predicted"/>
<protein>
    <submittedName>
        <fullName evidence="1">Uncharacterized protein</fullName>
    </submittedName>
</protein>
<organism evidence="1 2">
    <name type="scientific">Aureococcus anophagefferens virus</name>
    <dbReference type="NCBI Taxonomy" id="1474867"/>
    <lineage>
        <taxon>Viruses</taxon>
        <taxon>Varidnaviria</taxon>
        <taxon>Bamfordvirae</taxon>
        <taxon>Nucleocytoviricota</taxon>
        <taxon>Megaviricetes</taxon>
        <taxon>Imitervirales</taxon>
        <taxon>Schizomimiviridae</taxon>
        <taxon>Kratosvirus</taxon>
        <taxon>Kratosvirus quantuckense</taxon>
    </lineage>
</organism>
<dbReference type="EMBL" id="KJ645900">
    <property type="protein sequence ID" value="AII16974.1"/>
    <property type="molecule type" value="Genomic_DNA"/>
</dbReference>
<gene>
    <name evidence="1" type="ORF">AaV_371</name>
</gene>
<dbReference type="KEGG" id="vg:20041466"/>